<dbReference type="Proteomes" id="UP001164459">
    <property type="component" value="Chromosome"/>
</dbReference>
<dbReference type="RefSeq" id="WP_269041793.1">
    <property type="nucleotide sequence ID" value="NZ_CP114040.1"/>
</dbReference>
<evidence type="ECO:0000313" key="2">
    <source>
        <dbReference type="Proteomes" id="UP001164459"/>
    </source>
</evidence>
<evidence type="ECO:0000313" key="1">
    <source>
        <dbReference type="EMBL" id="WAS99432.1"/>
    </source>
</evidence>
<accession>A0ABY7HJD3</accession>
<keyword evidence="2" id="KW-1185">Reference proteome</keyword>
<name>A0ABY7HJD3_9BACT</name>
<protein>
    <submittedName>
        <fullName evidence="1">Uncharacterized protein</fullName>
    </submittedName>
</protein>
<sequence>MATNGLAELFGGRWGLHGGPSGALGCRRVMRFWDDEDDTSVLQRGERWASHRMQLGVVQRAAGREMALAFLHGVWVSEGQGSTYFIDARGSAARTVYCYRGDHELTGVFEDWRWDGEQYVASFRWLDQPIAGYVVLRIEGRDALVGGWWYEQHVPPDQVERLPFVPGINPVRWVRQPNDRVWPDWAVKALEIDEAPPITAEGLASGRRSEPVARTAEDRYHQRIARWTGSRTGGARLAARLGHQGWWLLHNAVAHPLLALTRGRAAVAFHDWTSARLNRTAEAGPSSPPPQVERPLWWWLHNVASHLAIGLAPCPATFRWHDATARRMRVPGWV</sequence>
<organism evidence="1 2">
    <name type="scientific">Nannocystis punicea</name>
    <dbReference type="NCBI Taxonomy" id="2995304"/>
    <lineage>
        <taxon>Bacteria</taxon>
        <taxon>Pseudomonadati</taxon>
        <taxon>Myxococcota</taxon>
        <taxon>Polyangia</taxon>
        <taxon>Nannocystales</taxon>
        <taxon>Nannocystaceae</taxon>
        <taxon>Nannocystis</taxon>
    </lineage>
</organism>
<proteinExistence type="predicted"/>
<reference evidence="1" key="1">
    <citation type="submission" date="2022-11" db="EMBL/GenBank/DDBJ databases">
        <title>Minimal conservation of predation-associated metabolite biosynthetic gene clusters underscores biosynthetic potential of Myxococcota including descriptions for ten novel species: Archangium lansinium sp. nov., Myxococcus landrumus sp. nov., Nannocystis bai.</title>
        <authorList>
            <person name="Ahearne A."/>
            <person name="Stevens C."/>
            <person name="Dowd S."/>
        </authorList>
    </citation>
    <scope>NUCLEOTIDE SEQUENCE</scope>
    <source>
        <strain evidence="1">Fl3</strain>
    </source>
</reference>
<dbReference type="EMBL" id="CP114040">
    <property type="protein sequence ID" value="WAS99432.1"/>
    <property type="molecule type" value="Genomic_DNA"/>
</dbReference>
<gene>
    <name evidence="1" type="ORF">O0S08_25180</name>
</gene>